<accession>A0AAV3J786</accession>
<dbReference type="EMBL" id="AHNP02000014">
    <property type="protein sequence ID" value="EPG56158.1"/>
    <property type="molecule type" value="Genomic_DNA"/>
</dbReference>
<reference evidence="1 2" key="1">
    <citation type="submission" date="2013-04" db="EMBL/GenBank/DDBJ databases">
        <authorList>
            <person name="Harkins D.M."/>
            <person name="Durkin A.S."/>
            <person name="Brinkac L.M."/>
            <person name="Haft D.H."/>
            <person name="Selengut J.D."/>
            <person name="Sanka R."/>
            <person name="DePew J."/>
            <person name="Purushe J."/>
            <person name="Chanthongthip A."/>
            <person name="Lattana O."/>
            <person name="Phetsouvanh R."/>
            <person name="Newton P.N."/>
            <person name="Vinetz J.M."/>
            <person name="Sutton G.G."/>
            <person name="Nierman W.C."/>
            <person name="Fouts D.E."/>
        </authorList>
    </citation>
    <scope>NUCLEOTIDE SEQUENCE [LARGE SCALE GENOMIC DNA]</scope>
    <source>
        <strain evidence="1 2">UI 09931</strain>
    </source>
</reference>
<gene>
    <name evidence="1" type="ORF">LEP1GSC103_0657</name>
</gene>
<dbReference type="AlphaFoldDB" id="A0AAV3J786"/>
<sequence length="96" mass="11200">MGFCVGIVYLNNTESSLKEETDFSYLGLAGARELFKIICDHPHRDLEIDDFWIKRPNEASFPMIKKKLNLMDSNVEIWREFISKIENDPSAWINFG</sequence>
<proteinExistence type="predicted"/>
<organism evidence="1 2">
    <name type="scientific">Leptospira borgpetersenii serovar Javanica str. UI 09931</name>
    <dbReference type="NCBI Taxonomy" id="1049767"/>
    <lineage>
        <taxon>Bacteria</taxon>
        <taxon>Pseudomonadati</taxon>
        <taxon>Spirochaetota</taxon>
        <taxon>Spirochaetia</taxon>
        <taxon>Leptospirales</taxon>
        <taxon>Leptospiraceae</taxon>
        <taxon>Leptospira</taxon>
    </lineage>
</organism>
<evidence type="ECO:0000313" key="1">
    <source>
        <dbReference type="EMBL" id="EPG56158.1"/>
    </source>
</evidence>
<protein>
    <submittedName>
        <fullName evidence="1">Uncharacterized protein</fullName>
    </submittedName>
</protein>
<name>A0AAV3J786_LEPBO</name>
<dbReference type="RefSeq" id="WP_002732169.1">
    <property type="nucleotide sequence ID" value="NZ_AHNP02000014.1"/>
</dbReference>
<comment type="caution">
    <text evidence="1">The sequence shown here is derived from an EMBL/GenBank/DDBJ whole genome shotgun (WGS) entry which is preliminary data.</text>
</comment>
<dbReference type="Proteomes" id="UP000014570">
    <property type="component" value="Unassembled WGS sequence"/>
</dbReference>
<evidence type="ECO:0000313" key="2">
    <source>
        <dbReference type="Proteomes" id="UP000014570"/>
    </source>
</evidence>